<accession>A0A9W3HJL9</accession>
<dbReference type="SUPFAM" id="SSF144232">
    <property type="entry name" value="HIT/MYND zinc finger-like"/>
    <property type="match status" value="1"/>
</dbReference>
<dbReference type="InterPro" id="IPR007529">
    <property type="entry name" value="Znf_HIT"/>
</dbReference>
<dbReference type="GO" id="GO:0008270">
    <property type="term" value="F:zinc ion binding"/>
    <property type="evidence" value="ECO:0007669"/>
    <property type="project" value="UniProtKB-UniRule"/>
</dbReference>
<keyword evidence="1" id="KW-0479">Metal-binding</keyword>
<dbReference type="PROSITE" id="PS51083">
    <property type="entry name" value="ZF_HIT"/>
    <property type="match status" value="1"/>
</dbReference>
<organism evidence="4">
    <name type="scientific">Camelus bactrianus</name>
    <name type="common">Bactrian camel</name>
    <dbReference type="NCBI Taxonomy" id="9837"/>
    <lineage>
        <taxon>Eukaryota</taxon>
        <taxon>Metazoa</taxon>
        <taxon>Chordata</taxon>
        <taxon>Craniata</taxon>
        <taxon>Vertebrata</taxon>
        <taxon>Euteleostomi</taxon>
        <taxon>Mammalia</taxon>
        <taxon>Eutheria</taxon>
        <taxon>Laurasiatheria</taxon>
        <taxon>Artiodactyla</taxon>
        <taxon>Tylopoda</taxon>
        <taxon>Camelidae</taxon>
        <taxon>Camelus</taxon>
    </lineage>
</organism>
<dbReference type="InterPro" id="IPR039646">
    <property type="entry name" value="ZNHIT2"/>
</dbReference>
<evidence type="ECO:0000259" key="3">
    <source>
        <dbReference type="PROSITE" id="PS51083"/>
    </source>
</evidence>
<dbReference type="RefSeq" id="XP_045374185.1">
    <property type="nucleotide sequence ID" value="XM_045518229.1"/>
</dbReference>
<evidence type="ECO:0000256" key="1">
    <source>
        <dbReference type="PROSITE-ProRule" id="PRU00453"/>
    </source>
</evidence>
<dbReference type="CDD" id="cd23024">
    <property type="entry name" value="zf-HIT_ZNHIT2-3"/>
    <property type="match status" value="1"/>
</dbReference>
<sequence>MEPAGPCGFCPAGETQPARYTCPRCNVPYCSLRCYRAHGTCAEDFYRDQVLGELRGRSASPSRLASALRRLRQQRETEDDPEDAGLRPSPVPGAPPGP</sequence>
<gene>
    <name evidence="4" type="primary">LOC123617439</name>
</gene>
<keyword evidence="1" id="KW-0862">Zinc</keyword>
<keyword evidence="1" id="KW-0863">Zinc-finger</keyword>
<feature type="region of interest" description="Disordered" evidence="2">
    <location>
        <begin position="57"/>
        <end position="98"/>
    </location>
</feature>
<dbReference type="Pfam" id="PF04438">
    <property type="entry name" value="zf-HIT"/>
    <property type="match status" value="1"/>
</dbReference>
<dbReference type="AlphaFoldDB" id="A0A9W3HJL9"/>
<feature type="non-terminal residue" evidence="4">
    <location>
        <position position="98"/>
    </location>
</feature>
<feature type="domain" description="HIT-type" evidence="3">
    <location>
        <begin position="7"/>
        <end position="41"/>
    </location>
</feature>
<feature type="compositionally biased region" description="Pro residues" evidence="2">
    <location>
        <begin position="89"/>
        <end position="98"/>
    </location>
</feature>
<name>A0A9W3HJL9_CAMBA</name>
<feature type="compositionally biased region" description="Low complexity" evidence="2">
    <location>
        <begin position="57"/>
        <end position="68"/>
    </location>
</feature>
<evidence type="ECO:0000313" key="4">
    <source>
        <dbReference type="RefSeq" id="XP_045374185.1"/>
    </source>
</evidence>
<dbReference type="Gene3D" id="3.30.60.190">
    <property type="match status" value="1"/>
</dbReference>
<protein>
    <submittedName>
        <fullName evidence="4">Zinc finger HIT domain-containing protein 2-like</fullName>
    </submittedName>
</protein>
<dbReference type="PANTHER" id="PTHR15555:SF0">
    <property type="entry name" value="ZINC FINGER HIT DOMAIN-CONTAINING PROTEIN 2"/>
    <property type="match status" value="1"/>
</dbReference>
<proteinExistence type="predicted"/>
<evidence type="ECO:0000256" key="2">
    <source>
        <dbReference type="SAM" id="MobiDB-lite"/>
    </source>
</evidence>
<reference evidence="4" key="1">
    <citation type="submission" date="2025-08" db="UniProtKB">
        <authorList>
            <consortium name="RefSeq"/>
        </authorList>
    </citation>
    <scope>IDENTIFICATION</scope>
    <source>
        <tissue evidence="4">Blood</tissue>
    </source>
</reference>
<dbReference type="PANTHER" id="PTHR15555">
    <property type="entry name" value="ZINC FINGER HIT DOMAIN CONTAINING PROTEIN 2 PROTEIN FON -RELATED"/>
    <property type="match status" value="1"/>
</dbReference>